<dbReference type="EMBL" id="CP115450">
    <property type="protein sequence ID" value="WBP90939.1"/>
    <property type="molecule type" value="Genomic_DNA"/>
</dbReference>
<dbReference type="RefSeq" id="WP_270150019.1">
    <property type="nucleotide sequence ID" value="NZ_CP115450.1"/>
</dbReference>
<dbReference type="Proteomes" id="UP001212821">
    <property type="component" value="Chromosome"/>
</dbReference>
<evidence type="ECO:0000313" key="1">
    <source>
        <dbReference type="EMBL" id="WBP90939.1"/>
    </source>
</evidence>
<protein>
    <submittedName>
        <fullName evidence="1">Uncharacterized protein</fullName>
    </submittedName>
</protein>
<proteinExistence type="predicted"/>
<gene>
    <name evidence="1" type="ORF">O1G21_37105</name>
</gene>
<name>A0ABY7QFC6_9ACTN</name>
<evidence type="ECO:0000313" key="2">
    <source>
        <dbReference type="Proteomes" id="UP001212821"/>
    </source>
</evidence>
<accession>A0ABY7QFC6</accession>
<sequence>MTIDLLPGHGVRLPAPLPELRFGLPEAAVRALLAPHGELLPDGVQPVFVCGSRWALAFRLPGVDVTLSSADGDGDGLDAVAVSRNPNDDRPACPVGYLGIDVFGWPAHELAEALRAEGLPVPDPAHGTLRHTHLYLHRGIGRPGSPAPGRKPRHETPYYFDHVLLHHSAPEATA</sequence>
<organism evidence="1 2">
    <name type="scientific">Kitasatospora cathayae</name>
    <dbReference type="NCBI Taxonomy" id="3004092"/>
    <lineage>
        <taxon>Bacteria</taxon>
        <taxon>Bacillati</taxon>
        <taxon>Actinomycetota</taxon>
        <taxon>Actinomycetes</taxon>
        <taxon>Kitasatosporales</taxon>
        <taxon>Streptomycetaceae</taxon>
        <taxon>Kitasatospora</taxon>
    </lineage>
</organism>
<keyword evidence="2" id="KW-1185">Reference proteome</keyword>
<reference evidence="2" key="1">
    <citation type="submission" date="2022-12" db="EMBL/GenBank/DDBJ databases">
        <authorList>
            <person name="Mo P."/>
        </authorList>
    </citation>
    <scope>NUCLEOTIDE SEQUENCE [LARGE SCALE GENOMIC DNA]</scope>
    <source>
        <strain evidence="2">HUAS 3-15</strain>
    </source>
</reference>